<comment type="catalytic activity">
    <reaction evidence="9">
        <text>a 5'-end (5'-triphosphoguanosine)-ribonucleoside in mRNA + S-adenosyl-L-methionine = a 5'-end (N(7)-methyl 5'-triphosphoguanosine)-ribonucleoside in mRNA + S-adenosyl-L-homocysteine</text>
        <dbReference type="Rhea" id="RHEA:67008"/>
        <dbReference type="Rhea" id="RHEA-COMP:17166"/>
        <dbReference type="Rhea" id="RHEA-COMP:17167"/>
        <dbReference type="ChEBI" id="CHEBI:57856"/>
        <dbReference type="ChEBI" id="CHEBI:59789"/>
        <dbReference type="ChEBI" id="CHEBI:156461"/>
        <dbReference type="ChEBI" id="CHEBI:167617"/>
        <dbReference type="EC" id="2.1.1.56"/>
    </reaction>
</comment>
<evidence type="ECO:0000256" key="3">
    <source>
        <dbReference type="ARBA" id="ARBA00022664"/>
    </source>
</evidence>
<organism evidence="14 15">
    <name type="scientific">Biomphalaria glabrata</name>
    <name type="common">Bloodfluke planorb</name>
    <name type="synonym">Freshwater snail</name>
    <dbReference type="NCBI Taxonomy" id="6526"/>
    <lineage>
        <taxon>Eukaryota</taxon>
        <taxon>Metazoa</taxon>
        <taxon>Spiralia</taxon>
        <taxon>Lophotrochozoa</taxon>
        <taxon>Mollusca</taxon>
        <taxon>Gastropoda</taxon>
        <taxon>Heterobranchia</taxon>
        <taxon>Euthyneura</taxon>
        <taxon>Panpulmonata</taxon>
        <taxon>Hygrophila</taxon>
        <taxon>Lymnaeoidea</taxon>
        <taxon>Planorbidae</taxon>
        <taxon>Biomphalaria</taxon>
    </lineage>
</organism>
<dbReference type="AlphaFoldDB" id="A0A2C9JTM7"/>
<comment type="subcellular location">
    <subcellularLocation>
        <location evidence="1 10">Nucleus</location>
    </subcellularLocation>
</comment>
<feature type="binding site" evidence="11">
    <location>
        <position position="48"/>
    </location>
    <ligand>
        <name>S-adenosyl-L-methionine</name>
        <dbReference type="ChEBI" id="CHEBI:59789"/>
    </ligand>
</feature>
<gene>
    <name evidence="14" type="primary">106067736</name>
</gene>
<accession>A0A2C9JTM7</accession>
<dbReference type="InterPro" id="IPR029063">
    <property type="entry name" value="SAM-dependent_MTases_sf"/>
</dbReference>
<dbReference type="EnsemblMetazoa" id="BGLB007890-RB">
    <property type="protein sequence ID" value="BGLB007890-PB"/>
    <property type="gene ID" value="BGLB007890"/>
</dbReference>
<feature type="binding site" evidence="11">
    <location>
        <position position="96"/>
    </location>
    <ligand>
        <name>S-adenosyl-L-methionine</name>
        <dbReference type="ChEBI" id="CHEBI:59789"/>
    </ligand>
</feature>
<dbReference type="Pfam" id="PF03291">
    <property type="entry name" value="mRNA_G-N7_MeTrfase"/>
    <property type="match status" value="1"/>
</dbReference>
<dbReference type="EC" id="2.1.1.56" evidence="10"/>
<dbReference type="SUPFAM" id="SSF53335">
    <property type="entry name" value="S-adenosyl-L-methionine-dependent methyltransferases"/>
    <property type="match status" value="1"/>
</dbReference>
<feature type="domain" description="MRNA cap 0 methyltransferase" evidence="13">
    <location>
        <begin position="35"/>
        <end position="356"/>
    </location>
</feature>
<dbReference type="InterPro" id="IPR039753">
    <property type="entry name" value="RG7MT1"/>
</dbReference>
<keyword evidence="3 10" id="KW-0507">mRNA processing</keyword>
<dbReference type="CDD" id="cd02440">
    <property type="entry name" value="AdoMet_MTases"/>
    <property type="match status" value="1"/>
</dbReference>
<evidence type="ECO:0000259" key="13">
    <source>
        <dbReference type="PROSITE" id="PS51562"/>
    </source>
</evidence>
<feature type="site" description="mRNA cap binding" evidence="12">
    <location>
        <position position="108"/>
    </location>
</feature>
<dbReference type="VEuPathDB" id="VectorBase:BGLAX_033494"/>
<proteinExistence type="inferred from homology"/>
<keyword evidence="2 10" id="KW-0489">Methyltransferase</keyword>
<evidence type="ECO:0000256" key="12">
    <source>
        <dbReference type="PIRSR" id="PIRSR028762-2"/>
    </source>
</evidence>
<dbReference type="InterPro" id="IPR004971">
    <property type="entry name" value="mRNA_G-N7_MeTrfase_dom"/>
</dbReference>
<name>A0A2C9JTM7_BIOGL</name>
<keyword evidence="5 10" id="KW-0949">S-adenosyl-L-methionine</keyword>
<dbReference type="VEuPathDB" id="VectorBase:BGLB007890"/>
<sequence>MASQIQHHDGGDHAQTVASHYNQLEEAGLAQRTCSRIFFLRNFNNWIKSVLIAESLNSLRKSDHHSSVSVLDLCSGKGGDLLKWKKGRIGHLVCADIAETSVQQSEERYRQNVQRERNKIFSAEFIAADCTKVRLKSKYKNPNQSFDLVSCQFSFHYCFESYNQAMLMLRNACECLRVGGYFIGTTPNANEIVKRLKASKDSSFGNDVYRISFPHNNKENFPVFGAMYNFHLEGVVDCPEFLVYFPVLEKLAAQFGMKLVKKQTFADFFKENVTNRGSLNLLSAMQALEPFPPLEGSSPVSSKTEDYQIAQEVLNSVLGSQHSDRGDGPCTKRIGTLTLAEWEAATLYLVFVFQKVEDILPFEASSLKC</sequence>
<dbReference type="KEGG" id="bgt:106067736"/>
<feature type="site" description="mRNA cap binding" evidence="12">
    <location>
        <position position="77"/>
    </location>
</feature>
<dbReference type="GO" id="GO:0004482">
    <property type="term" value="F:mRNA 5'-cap (guanine-N7-)-methyltransferase activity"/>
    <property type="evidence" value="ECO:0007669"/>
    <property type="project" value="UniProtKB-EC"/>
</dbReference>
<feature type="site" description="mRNA cap binding" evidence="12">
    <location>
        <position position="83"/>
    </location>
</feature>
<dbReference type="GO" id="GO:0005634">
    <property type="term" value="C:nucleus"/>
    <property type="evidence" value="ECO:0007669"/>
    <property type="project" value="UniProtKB-SubCell"/>
</dbReference>
<reference evidence="14" key="1">
    <citation type="submission" date="2020-05" db="UniProtKB">
        <authorList>
            <consortium name="EnsemblMetazoa"/>
        </authorList>
    </citation>
    <scope>IDENTIFICATION</scope>
    <source>
        <strain evidence="14">BB02</strain>
    </source>
</reference>
<keyword evidence="6 10" id="KW-0694">RNA-binding</keyword>
<feature type="binding site" evidence="11">
    <location>
        <position position="157"/>
    </location>
    <ligand>
        <name>S-adenosyl-L-methionine</name>
        <dbReference type="ChEBI" id="CHEBI:59789"/>
    </ligand>
</feature>
<evidence type="ECO:0000256" key="1">
    <source>
        <dbReference type="ARBA" id="ARBA00004123"/>
    </source>
</evidence>
<dbReference type="PROSITE" id="PS51562">
    <property type="entry name" value="RNA_CAP0_MT"/>
    <property type="match status" value="1"/>
</dbReference>
<dbReference type="PANTHER" id="PTHR12189:SF2">
    <property type="entry name" value="MRNA CAP GUANINE-N7 METHYLTRANSFERASE"/>
    <property type="match status" value="1"/>
</dbReference>
<evidence type="ECO:0000256" key="8">
    <source>
        <dbReference type="ARBA" id="ARBA00023242"/>
    </source>
</evidence>
<keyword evidence="4 10" id="KW-0808">Transferase</keyword>
<feature type="binding site" evidence="11">
    <location>
        <position position="74"/>
    </location>
    <ligand>
        <name>S-adenosyl-L-methionine</name>
        <dbReference type="ChEBI" id="CHEBI:59789"/>
    </ligand>
</feature>
<dbReference type="PIRSF" id="PIRSF028762">
    <property type="entry name" value="ABD1"/>
    <property type="match status" value="1"/>
</dbReference>
<feature type="site" description="mRNA cap binding" evidence="12">
    <location>
        <position position="156"/>
    </location>
</feature>
<dbReference type="PANTHER" id="PTHR12189">
    <property type="entry name" value="MRNA GUANINE-7- METHYLTRANSFERASE"/>
    <property type="match status" value="1"/>
</dbReference>
<evidence type="ECO:0000256" key="6">
    <source>
        <dbReference type="ARBA" id="ARBA00022884"/>
    </source>
</evidence>
<evidence type="ECO:0000313" key="14">
    <source>
        <dbReference type="EnsemblMetazoa" id="BGLB007890-PB"/>
    </source>
</evidence>
<dbReference type="InterPro" id="IPR016899">
    <property type="entry name" value="mRNA_G-N7_MeTrfase_euk"/>
</dbReference>
<keyword evidence="8 10" id="KW-0539">Nucleus</keyword>
<feature type="binding site" evidence="11">
    <location>
        <position position="129"/>
    </location>
    <ligand>
        <name>S-adenosyl-L-methionine</name>
        <dbReference type="ChEBI" id="CHEBI:59789"/>
    </ligand>
</feature>
<evidence type="ECO:0000313" key="15">
    <source>
        <dbReference type="Proteomes" id="UP000076420"/>
    </source>
</evidence>
<comment type="similarity">
    <text evidence="10">Belongs to the class I-like SAM-binding methyltransferase superfamily. mRNA cap 0 methyltransferase family.</text>
</comment>
<dbReference type="Gene3D" id="3.40.50.150">
    <property type="entry name" value="Vaccinia Virus protein VP39"/>
    <property type="match status" value="1"/>
</dbReference>
<evidence type="ECO:0000256" key="4">
    <source>
        <dbReference type="ARBA" id="ARBA00022679"/>
    </source>
</evidence>
<evidence type="ECO:0000256" key="2">
    <source>
        <dbReference type="ARBA" id="ARBA00022603"/>
    </source>
</evidence>
<protein>
    <recommendedName>
        <fullName evidence="10">mRNA cap guanine-N(7) methyltransferase</fullName>
        <ecNumber evidence="10">2.1.1.56</ecNumber>
    </recommendedName>
    <alternativeName>
        <fullName evidence="10">mRNA (guanine-N(7))-methyltransferase</fullName>
    </alternativeName>
    <alternativeName>
        <fullName evidence="10">mRNA cap methyltransferase</fullName>
    </alternativeName>
</protein>
<evidence type="ECO:0000256" key="11">
    <source>
        <dbReference type="PIRSR" id="PIRSR028762-1"/>
    </source>
</evidence>
<feature type="site" description="mRNA cap binding" evidence="12">
    <location>
        <position position="348"/>
    </location>
</feature>
<keyword evidence="7 10" id="KW-0506">mRNA capping</keyword>
<evidence type="ECO:0000256" key="5">
    <source>
        <dbReference type="ARBA" id="ARBA00022691"/>
    </source>
</evidence>
<dbReference type="GO" id="GO:0003723">
    <property type="term" value="F:RNA binding"/>
    <property type="evidence" value="ECO:0007669"/>
    <property type="project" value="UniProtKB-KW"/>
</dbReference>
<dbReference type="Proteomes" id="UP000076420">
    <property type="component" value="Unassembled WGS sequence"/>
</dbReference>
<dbReference type="OrthoDB" id="10248867at2759"/>
<evidence type="ECO:0000256" key="7">
    <source>
        <dbReference type="ARBA" id="ARBA00023042"/>
    </source>
</evidence>
<dbReference type="STRING" id="6526.A0A2C9JTM7"/>
<feature type="binding site" evidence="11">
    <location>
        <position position="152"/>
    </location>
    <ligand>
        <name>S-adenosyl-L-methionine</name>
        <dbReference type="ChEBI" id="CHEBI:59789"/>
    </ligand>
</feature>
<evidence type="ECO:0000256" key="10">
    <source>
        <dbReference type="PIRNR" id="PIRNR028762"/>
    </source>
</evidence>
<evidence type="ECO:0000256" key="9">
    <source>
        <dbReference type="ARBA" id="ARBA00044712"/>
    </source>
</evidence>
<feature type="binding site" evidence="12">
    <location>
        <begin position="44"/>
        <end position="45"/>
    </location>
    <ligand>
        <name>mRNA</name>
        <dbReference type="ChEBI" id="CHEBI:33699"/>
    </ligand>
</feature>
<feature type="site" description="mRNA cap binding" evidence="12">
    <location>
        <position position="240"/>
    </location>
</feature>